<name>A0A8J5BTI7_ZINOF</name>
<accession>A0A8J5BTI7</accession>
<reference evidence="2 3" key="1">
    <citation type="submission" date="2020-08" db="EMBL/GenBank/DDBJ databases">
        <title>Plant Genome Project.</title>
        <authorList>
            <person name="Zhang R.-G."/>
        </authorList>
    </citation>
    <scope>NUCLEOTIDE SEQUENCE [LARGE SCALE GENOMIC DNA]</scope>
    <source>
        <tissue evidence="2">Rhizome</tissue>
    </source>
</reference>
<dbReference type="AlphaFoldDB" id="A0A8J5BTI7"/>
<organism evidence="2 3">
    <name type="scientific">Zingiber officinale</name>
    <name type="common">Ginger</name>
    <name type="synonym">Amomum zingiber</name>
    <dbReference type="NCBI Taxonomy" id="94328"/>
    <lineage>
        <taxon>Eukaryota</taxon>
        <taxon>Viridiplantae</taxon>
        <taxon>Streptophyta</taxon>
        <taxon>Embryophyta</taxon>
        <taxon>Tracheophyta</taxon>
        <taxon>Spermatophyta</taxon>
        <taxon>Magnoliopsida</taxon>
        <taxon>Liliopsida</taxon>
        <taxon>Zingiberales</taxon>
        <taxon>Zingiberaceae</taxon>
        <taxon>Zingiber</taxon>
    </lineage>
</organism>
<keyword evidence="3" id="KW-1185">Reference proteome</keyword>
<feature type="region of interest" description="Disordered" evidence="1">
    <location>
        <begin position="73"/>
        <end position="96"/>
    </location>
</feature>
<evidence type="ECO:0000313" key="3">
    <source>
        <dbReference type="Proteomes" id="UP000734854"/>
    </source>
</evidence>
<protein>
    <submittedName>
        <fullName evidence="2">Uncharacterized protein</fullName>
    </submittedName>
</protein>
<evidence type="ECO:0000313" key="2">
    <source>
        <dbReference type="EMBL" id="KAG6466547.1"/>
    </source>
</evidence>
<proteinExistence type="predicted"/>
<sequence>MKEELVCKIGRPLRKLILRRINAGNVEWHAGWSVLTDCNYSRHHGRNQLEKGVLESLVKCFCSSQAMKAGSRIRKWGGEDETRDGSGVIAGPQRLT</sequence>
<gene>
    <name evidence="2" type="ORF">ZIOFF_075635</name>
</gene>
<dbReference type="EMBL" id="JACMSC010000149">
    <property type="protein sequence ID" value="KAG6466547.1"/>
    <property type="molecule type" value="Genomic_DNA"/>
</dbReference>
<comment type="caution">
    <text evidence="2">The sequence shown here is derived from an EMBL/GenBank/DDBJ whole genome shotgun (WGS) entry which is preliminary data.</text>
</comment>
<dbReference type="Proteomes" id="UP000734854">
    <property type="component" value="Unassembled WGS sequence"/>
</dbReference>
<evidence type="ECO:0000256" key="1">
    <source>
        <dbReference type="SAM" id="MobiDB-lite"/>
    </source>
</evidence>